<evidence type="ECO:0000313" key="1">
    <source>
        <dbReference type="EMBL" id="CAJ2642936.1"/>
    </source>
</evidence>
<sequence>MEYIHLLFVLFFTALLVSTSQAFKLDVGGSDGWTLNPSENYNHWAGRYRFQINDVIVFKYKKGSDSVLEVKKEDYEKCNKTNPIKKFEDGETEFTFDKSGPFYFISGKDQNCEKGQKLTLVVISPRKHTSPSVSTPTSPPKSSPSPSVSTSPPAPVPAGGPKPSSPSPVTTPPAGGPTISSPSPVSTPPASGPTASSPSSVSTPPASGPTVSSPSPVSTPPAGGPMTSSPVSTPPAGGPMTSSPVSTPPAGGPTASSPTSSPTAGGPTSQSPGSSTSADGPVAPGTSTLGPSGTENAKAPSGSGSYVGPSSFVVYSVTVVVGAMFLSY</sequence>
<gene>
    <name evidence="1" type="ORF">MILVUS5_LOCUS12302</name>
</gene>
<keyword evidence="2" id="KW-1185">Reference proteome</keyword>
<evidence type="ECO:0000313" key="2">
    <source>
        <dbReference type="Proteomes" id="UP001177021"/>
    </source>
</evidence>
<proteinExistence type="predicted"/>
<organism evidence="1 2">
    <name type="scientific">Trifolium pratense</name>
    <name type="common">Red clover</name>
    <dbReference type="NCBI Taxonomy" id="57577"/>
    <lineage>
        <taxon>Eukaryota</taxon>
        <taxon>Viridiplantae</taxon>
        <taxon>Streptophyta</taxon>
        <taxon>Embryophyta</taxon>
        <taxon>Tracheophyta</taxon>
        <taxon>Spermatophyta</taxon>
        <taxon>Magnoliopsida</taxon>
        <taxon>eudicotyledons</taxon>
        <taxon>Gunneridae</taxon>
        <taxon>Pentapetalae</taxon>
        <taxon>rosids</taxon>
        <taxon>fabids</taxon>
        <taxon>Fabales</taxon>
        <taxon>Fabaceae</taxon>
        <taxon>Papilionoideae</taxon>
        <taxon>50 kb inversion clade</taxon>
        <taxon>NPAAA clade</taxon>
        <taxon>Hologalegina</taxon>
        <taxon>IRL clade</taxon>
        <taxon>Trifolieae</taxon>
        <taxon>Trifolium</taxon>
    </lineage>
</organism>
<dbReference type="Proteomes" id="UP001177021">
    <property type="component" value="Unassembled WGS sequence"/>
</dbReference>
<name>A0ACB0JD63_TRIPR</name>
<protein>
    <submittedName>
        <fullName evidence="1">Uncharacterized protein</fullName>
    </submittedName>
</protein>
<reference evidence="1" key="1">
    <citation type="submission" date="2023-10" db="EMBL/GenBank/DDBJ databases">
        <authorList>
            <person name="Rodriguez Cubillos JULIANA M."/>
            <person name="De Vega J."/>
        </authorList>
    </citation>
    <scope>NUCLEOTIDE SEQUENCE</scope>
</reference>
<comment type="caution">
    <text evidence="1">The sequence shown here is derived from an EMBL/GenBank/DDBJ whole genome shotgun (WGS) entry which is preliminary data.</text>
</comment>
<accession>A0ACB0JD63</accession>
<dbReference type="EMBL" id="CASHSV030000034">
    <property type="protein sequence ID" value="CAJ2642936.1"/>
    <property type="molecule type" value="Genomic_DNA"/>
</dbReference>